<organism evidence="1 2">
    <name type="scientific">Entomophthora muscae</name>
    <dbReference type="NCBI Taxonomy" id="34485"/>
    <lineage>
        <taxon>Eukaryota</taxon>
        <taxon>Fungi</taxon>
        <taxon>Fungi incertae sedis</taxon>
        <taxon>Zoopagomycota</taxon>
        <taxon>Entomophthoromycotina</taxon>
        <taxon>Entomophthoromycetes</taxon>
        <taxon>Entomophthorales</taxon>
        <taxon>Entomophthoraceae</taxon>
        <taxon>Entomophthora</taxon>
    </lineage>
</organism>
<keyword evidence="2" id="KW-1185">Reference proteome</keyword>
<dbReference type="EMBL" id="QTSX02005695">
    <property type="protein sequence ID" value="KAJ9059138.1"/>
    <property type="molecule type" value="Genomic_DNA"/>
</dbReference>
<name>A0ACC2SA13_9FUNG</name>
<accession>A0ACC2SA13</accession>
<gene>
    <name evidence="1" type="ORF">DSO57_1005641</name>
</gene>
<evidence type="ECO:0000313" key="2">
    <source>
        <dbReference type="Proteomes" id="UP001165960"/>
    </source>
</evidence>
<evidence type="ECO:0000313" key="1">
    <source>
        <dbReference type="EMBL" id="KAJ9059138.1"/>
    </source>
</evidence>
<comment type="caution">
    <text evidence="1">The sequence shown here is derived from an EMBL/GenBank/DDBJ whole genome shotgun (WGS) entry which is preliminary data.</text>
</comment>
<sequence length="100" mass="11193">MNDFACNLLLGNRSPLLLTAPIPMEVNANASPSEEAIHQTMARMNNGADNSRYQSQLLDIKHPPAEASLERFLNISLVNLDQLYKDLHTAKHPFVTTKYT</sequence>
<reference evidence="1" key="1">
    <citation type="submission" date="2022-04" db="EMBL/GenBank/DDBJ databases">
        <title>Genome of the entomopathogenic fungus Entomophthora muscae.</title>
        <authorList>
            <person name="Elya C."/>
            <person name="Lovett B.R."/>
            <person name="Lee E."/>
            <person name="Macias A.M."/>
            <person name="Hajek A.E."/>
            <person name="De Bivort B.L."/>
            <person name="Kasson M.T."/>
            <person name="De Fine Licht H.H."/>
            <person name="Stajich J.E."/>
        </authorList>
    </citation>
    <scope>NUCLEOTIDE SEQUENCE</scope>
    <source>
        <strain evidence="1">Berkeley</strain>
    </source>
</reference>
<proteinExistence type="predicted"/>
<protein>
    <submittedName>
        <fullName evidence="1">Uncharacterized protein</fullName>
    </submittedName>
</protein>
<dbReference type="Proteomes" id="UP001165960">
    <property type="component" value="Unassembled WGS sequence"/>
</dbReference>